<proteinExistence type="inferred from homology"/>
<dbReference type="NCBIfam" id="NF006597">
    <property type="entry name" value="PRK09134.1"/>
    <property type="match status" value="1"/>
</dbReference>
<evidence type="ECO:0000313" key="4">
    <source>
        <dbReference type="Proteomes" id="UP000295294"/>
    </source>
</evidence>
<sequence length="285" mass="29722">MPASDTSAPAAAQPAAAAATAQSAARGVALVTGGARRLGRAIALELATQGWDVAVHCHRSVDEAEALATRIRGLGRRAAVLRADLADEAATGRLIADCIAALGLPTCLVNNASLFQYDVATSFSYASLDTHMRTNVAAPLLLARELHKALAAAADGDKDKAAEPRGVVINLLDQKLDNLNPDFLSYTLSKAALQTATVQLAQALAPRIRVVGVAPGITLVSGEQSEQSFRRAHRVTPLGQSSTPEDIAQAVAYLAQARAVTGTTLYVDGGQHLMPLARDVMFLTE</sequence>
<dbReference type="AlphaFoldDB" id="A0A4V1BYI4"/>
<dbReference type="STRING" id="1349762.GCA_001592245_04896"/>
<evidence type="ECO:0000256" key="2">
    <source>
        <dbReference type="ARBA" id="ARBA00023002"/>
    </source>
</evidence>
<dbReference type="PANTHER" id="PTHR43639">
    <property type="entry name" value="OXIDOREDUCTASE, SHORT-CHAIN DEHYDROGENASE/REDUCTASE FAMILY (AFU_ORTHOLOGUE AFUA_5G02870)"/>
    <property type="match status" value="1"/>
</dbReference>
<evidence type="ECO:0000313" key="3">
    <source>
        <dbReference type="EMBL" id="QBY51932.1"/>
    </source>
</evidence>
<dbReference type="PANTHER" id="PTHR43639:SF1">
    <property type="entry name" value="SHORT-CHAIN DEHYDROGENASE_REDUCTASE FAMILY PROTEIN"/>
    <property type="match status" value="1"/>
</dbReference>
<organism evidence="3 4">
    <name type="scientific">Cupriavidus oxalaticus</name>
    <dbReference type="NCBI Taxonomy" id="96344"/>
    <lineage>
        <taxon>Bacteria</taxon>
        <taxon>Pseudomonadati</taxon>
        <taxon>Pseudomonadota</taxon>
        <taxon>Betaproteobacteria</taxon>
        <taxon>Burkholderiales</taxon>
        <taxon>Burkholderiaceae</taxon>
        <taxon>Cupriavidus</taxon>
    </lineage>
</organism>
<dbReference type="SUPFAM" id="SSF51735">
    <property type="entry name" value="NAD(P)-binding Rossmann-fold domains"/>
    <property type="match status" value="1"/>
</dbReference>
<protein>
    <submittedName>
        <fullName evidence="3">SDR family oxidoreductase</fullName>
    </submittedName>
</protein>
<gene>
    <name evidence="3" type="ORF">E0W60_11860</name>
</gene>
<dbReference type="Pfam" id="PF13561">
    <property type="entry name" value="adh_short_C2"/>
    <property type="match status" value="1"/>
</dbReference>
<dbReference type="InterPro" id="IPR036291">
    <property type="entry name" value="NAD(P)-bd_dom_sf"/>
</dbReference>
<reference evidence="3 4" key="1">
    <citation type="submission" date="2019-03" db="EMBL/GenBank/DDBJ databases">
        <title>Efficiently degradation of phenoxyalkanoic acid herbicides by Cupriavidus oxalaticus strain X32.</title>
        <authorList>
            <person name="Sheng X."/>
        </authorList>
    </citation>
    <scope>NUCLEOTIDE SEQUENCE [LARGE SCALE GENOMIC DNA]</scope>
    <source>
        <strain evidence="3 4">X32</strain>
    </source>
</reference>
<evidence type="ECO:0000256" key="1">
    <source>
        <dbReference type="ARBA" id="ARBA00006484"/>
    </source>
</evidence>
<dbReference type="Gene3D" id="3.40.50.720">
    <property type="entry name" value="NAD(P)-binding Rossmann-like Domain"/>
    <property type="match status" value="1"/>
</dbReference>
<dbReference type="InterPro" id="IPR002347">
    <property type="entry name" value="SDR_fam"/>
</dbReference>
<dbReference type="PRINTS" id="PR00081">
    <property type="entry name" value="GDHRDH"/>
</dbReference>
<dbReference type="GO" id="GO:0016491">
    <property type="term" value="F:oxidoreductase activity"/>
    <property type="evidence" value="ECO:0007669"/>
    <property type="project" value="UniProtKB-KW"/>
</dbReference>
<dbReference type="KEGG" id="cox:E0W60_11860"/>
<dbReference type="OrthoDB" id="5292672at2"/>
<name>A0A4V1BYI4_9BURK</name>
<accession>A0A4V1BYI4</accession>
<dbReference type="Proteomes" id="UP000295294">
    <property type="component" value="Chromosome 2"/>
</dbReference>
<dbReference type="EMBL" id="CP038635">
    <property type="protein sequence ID" value="QBY51932.1"/>
    <property type="molecule type" value="Genomic_DNA"/>
</dbReference>
<keyword evidence="2" id="KW-0560">Oxidoreductase</keyword>
<comment type="similarity">
    <text evidence="1">Belongs to the short-chain dehydrogenases/reductases (SDR) family.</text>
</comment>
<dbReference type="RefSeq" id="WP_133098182.1">
    <property type="nucleotide sequence ID" value="NZ_CP038635.1"/>
</dbReference>